<keyword evidence="2" id="KW-1185">Reference proteome</keyword>
<evidence type="ECO:0000313" key="2">
    <source>
        <dbReference type="Proteomes" id="UP000553034"/>
    </source>
</evidence>
<proteinExistence type="predicted"/>
<comment type="caution">
    <text evidence="1">The sequence shown here is derived from an EMBL/GenBank/DDBJ whole genome shotgun (WGS) entry which is preliminary data.</text>
</comment>
<evidence type="ECO:0000313" key="1">
    <source>
        <dbReference type="EMBL" id="MBB4118804.1"/>
    </source>
</evidence>
<sequence>MTLKVKEEQTVVTEGIKAILPKIDFADTFSTTNHTHTIAEITNLIFNTTPSWVKALFTIRNRIVGLFGLTTKPPADYNTEYKVGGYIGFFKIYALANNQVILGANDTHLNFRAVVKNSDQTFGNIKVITLVEYNNKKGKIYMQLIKPFHKLVVKRMVKNAYVVTP</sequence>
<dbReference type="InterPro" id="IPR021295">
    <property type="entry name" value="DUF2867"/>
</dbReference>
<gene>
    <name evidence="1" type="ORF">GGR32_001084</name>
</gene>
<evidence type="ECO:0008006" key="3">
    <source>
        <dbReference type="Google" id="ProtNLM"/>
    </source>
</evidence>
<protein>
    <recommendedName>
        <fullName evidence="3">DUF2867 domain-containing protein</fullName>
    </recommendedName>
</protein>
<dbReference type="RefSeq" id="WP_183477159.1">
    <property type="nucleotide sequence ID" value="NZ_JACIFO010000003.1"/>
</dbReference>
<accession>A0A840EXL8</accession>
<dbReference type="Proteomes" id="UP000553034">
    <property type="component" value="Unassembled WGS sequence"/>
</dbReference>
<dbReference type="AlphaFoldDB" id="A0A840EXL8"/>
<reference evidence="1 2" key="1">
    <citation type="submission" date="2020-08" db="EMBL/GenBank/DDBJ databases">
        <title>Genomic Encyclopedia of Type Strains, Phase IV (KMG-IV): sequencing the most valuable type-strain genomes for metagenomic binning, comparative biology and taxonomic classification.</title>
        <authorList>
            <person name="Goeker M."/>
        </authorList>
    </citation>
    <scope>NUCLEOTIDE SEQUENCE [LARGE SCALE GENOMIC DNA]</scope>
    <source>
        <strain evidence="1 2">DSM 29568</strain>
    </source>
</reference>
<dbReference type="EMBL" id="JACIFO010000003">
    <property type="protein sequence ID" value="MBB4118804.1"/>
    <property type="molecule type" value="Genomic_DNA"/>
</dbReference>
<dbReference type="Pfam" id="PF11066">
    <property type="entry name" value="DUF2867"/>
    <property type="match status" value="1"/>
</dbReference>
<name>A0A840EXL8_9FLAO</name>
<organism evidence="1 2">
    <name type="scientific">Mesonia hippocampi</name>
    <dbReference type="NCBI Taxonomy" id="1628250"/>
    <lineage>
        <taxon>Bacteria</taxon>
        <taxon>Pseudomonadati</taxon>
        <taxon>Bacteroidota</taxon>
        <taxon>Flavobacteriia</taxon>
        <taxon>Flavobacteriales</taxon>
        <taxon>Flavobacteriaceae</taxon>
        <taxon>Mesonia</taxon>
    </lineage>
</organism>